<dbReference type="InterPro" id="IPR036565">
    <property type="entry name" value="Mur-like_cat_sf"/>
</dbReference>
<dbReference type="Proteomes" id="UP001519305">
    <property type="component" value="Unassembled WGS sequence"/>
</dbReference>
<dbReference type="Gene3D" id="3.40.1190.10">
    <property type="entry name" value="Mur-like, catalytic domain"/>
    <property type="match status" value="1"/>
</dbReference>
<evidence type="ECO:0000256" key="10">
    <source>
        <dbReference type="SAM" id="MobiDB-lite"/>
    </source>
</evidence>
<evidence type="ECO:0000256" key="4">
    <source>
        <dbReference type="ARBA" id="ARBA00022723"/>
    </source>
</evidence>
<dbReference type="InterPro" id="IPR013221">
    <property type="entry name" value="Mur_ligase_cen"/>
</dbReference>
<dbReference type="SUPFAM" id="SSF53244">
    <property type="entry name" value="MurD-like peptide ligases, peptide-binding domain"/>
    <property type="match status" value="1"/>
</dbReference>
<feature type="compositionally biased region" description="Acidic residues" evidence="10">
    <location>
        <begin position="41"/>
        <end position="50"/>
    </location>
</feature>
<evidence type="ECO:0000256" key="7">
    <source>
        <dbReference type="ARBA" id="ARBA00022842"/>
    </source>
</evidence>
<keyword evidence="7" id="KW-0460">Magnesium</keyword>
<evidence type="ECO:0000256" key="1">
    <source>
        <dbReference type="ARBA" id="ARBA00008276"/>
    </source>
</evidence>
<evidence type="ECO:0000256" key="3">
    <source>
        <dbReference type="ARBA" id="ARBA00022598"/>
    </source>
</evidence>
<evidence type="ECO:0000259" key="11">
    <source>
        <dbReference type="Pfam" id="PF02875"/>
    </source>
</evidence>
<dbReference type="InterPro" id="IPR001645">
    <property type="entry name" value="Folylpolyglutamate_synth"/>
</dbReference>
<comment type="caution">
    <text evidence="13">The sequence shown here is derived from an EMBL/GenBank/DDBJ whole genome shotgun (WGS) entry which is preliminary data.</text>
</comment>
<evidence type="ECO:0000256" key="5">
    <source>
        <dbReference type="ARBA" id="ARBA00022741"/>
    </source>
</evidence>
<dbReference type="GO" id="GO:0004326">
    <property type="term" value="F:tetrahydrofolylpolyglutamate synthase activity"/>
    <property type="evidence" value="ECO:0007669"/>
    <property type="project" value="UniProtKB-EC"/>
</dbReference>
<comment type="catalytic activity">
    <reaction evidence="9">
        <text>(6S)-5,6,7,8-tetrahydrofolyl-(gamma-L-Glu)(n) + L-glutamate + ATP = (6S)-5,6,7,8-tetrahydrofolyl-(gamma-L-Glu)(n+1) + ADP + phosphate + H(+)</text>
        <dbReference type="Rhea" id="RHEA:10580"/>
        <dbReference type="Rhea" id="RHEA-COMP:14738"/>
        <dbReference type="Rhea" id="RHEA-COMP:14740"/>
        <dbReference type="ChEBI" id="CHEBI:15378"/>
        <dbReference type="ChEBI" id="CHEBI:29985"/>
        <dbReference type="ChEBI" id="CHEBI:30616"/>
        <dbReference type="ChEBI" id="CHEBI:43474"/>
        <dbReference type="ChEBI" id="CHEBI:141005"/>
        <dbReference type="ChEBI" id="CHEBI:456216"/>
        <dbReference type="EC" id="6.3.2.17"/>
    </reaction>
</comment>
<dbReference type="GO" id="GO:0008841">
    <property type="term" value="F:dihydrofolate synthase activity"/>
    <property type="evidence" value="ECO:0007669"/>
    <property type="project" value="UniProtKB-EC"/>
</dbReference>
<dbReference type="PROSITE" id="PS01011">
    <property type="entry name" value="FOLYLPOLYGLU_SYNT_1"/>
    <property type="match status" value="1"/>
</dbReference>
<gene>
    <name evidence="13" type="ORF">JOF33_001901</name>
</gene>
<dbReference type="EMBL" id="JAGINY010000001">
    <property type="protein sequence ID" value="MBP2333202.1"/>
    <property type="molecule type" value="Genomic_DNA"/>
</dbReference>
<accession>A0ABS4U9J1</accession>
<evidence type="ECO:0000256" key="6">
    <source>
        <dbReference type="ARBA" id="ARBA00022840"/>
    </source>
</evidence>
<dbReference type="Pfam" id="PF08245">
    <property type="entry name" value="Mur_ligase_M"/>
    <property type="match status" value="1"/>
</dbReference>
<evidence type="ECO:0000313" key="13">
    <source>
        <dbReference type="EMBL" id="MBP2333202.1"/>
    </source>
</evidence>
<evidence type="ECO:0000256" key="8">
    <source>
        <dbReference type="ARBA" id="ARBA00030592"/>
    </source>
</evidence>
<dbReference type="InterPro" id="IPR018109">
    <property type="entry name" value="Folylpolyglutamate_synth_CS"/>
</dbReference>
<protein>
    <recommendedName>
        <fullName evidence="2">tetrahydrofolate synthase</fullName>
        <ecNumber evidence="2">6.3.2.17</ecNumber>
    </recommendedName>
    <alternativeName>
        <fullName evidence="8">Tetrahydrofolylpolyglutamate synthase</fullName>
    </alternativeName>
</protein>
<evidence type="ECO:0000313" key="14">
    <source>
        <dbReference type="Proteomes" id="UP001519305"/>
    </source>
</evidence>
<proteinExistence type="inferred from homology"/>
<reference evidence="13 14" key="1">
    <citation type="submission" date="2021-03" db="EMBL/GenBank/DDBJ databases">
        <title>Sequencing the genomes of 1000 actinobacteria strains.</title>
        <authorList>
            <person name="Klenk H.-P."/>
        </authorList>
    </citation>
    <scope>NUCLEOTIDE SEQUENCE [LARGE SCALE GENOMIC DNA]</scope>
    <source>
        <strain evidence="13 14">DSM 44506</strain>
    </source>
</reference>
<dbReference type="PANTHER" id="PTHR11136">
    <property type="entry name" value="FOLYLPOLYGLUTAMATE SYNTHASE-RELATED"/>
    <property type="match status" value="1"/>
</dbReference>
<dbReference type="SUPFAM" id="SSF53623">
    <property type="entry name" value="MurD-like peptide ligases, catalytic domain"/>
    <property type="match status" value="1"/>
</dbReference>
<keyword evidence="5" id="KW-0547">Nucleotide-binding</keyword>
<evidence type="ECO:0000256" key="9">
    <source>
        <dbReference type="ARBA" id="ARBA00047493"/>
    </source>
</evidence>
<evidence type="ECO:0000256" key="2">
    <source>
        <dbReference type="ARBA" id="ARBA00013025"/>
    </source>
</evidence>
<dbReference type="Pfam" id="PF02875">
    <property type="entry name" value="Mur_ligase_C"/>
    <property type="match status" value="1"/>
</dbReference>
<dbReference type="Gene3D" id="3.90.190.20">
    <property type="entry name" value="Mur ligase, C-terminal domain"/>
    <property type="match status" value="1"/>
</dbReference>
<name>A0ABS4U9J1_9CORY</name>
<evidence type="ECO:0000259" key="12">
    <source>
        <dbReference type="Pfam" id="PF08245"/>
    </source>
</evidence>
<organism evidence="13 14">
    <name type="scientific">Corynebacterium freneyi</name>
    <dbReference type="NCBI Taxonomy" id="134034"/>
    <lineage>
        <taxon>Bacteria</taxon>
        <taxon>Bacillati</taxon>
        <taxon>Actinomycetota</taxon>
        <taxon>Actinomycetes</taxon>
        <taxon>Mycobacteriales</taxon>
        <taxon>Corynebacteriaceae</taxon>
        <taxon>Corynebacterium</taxon>
    </lineage>
</organism>
<keyword evidence="3 13" id="KW-0436">Ligase</keyword>
<keyword evidence="14" id="KW-1185">Reference proteome</keyword>
<feature type="region of interest" description="Disordered" evidence="10">
    <location>
        <begin position="1"/>
        <end position="101"/>
    </location>
</feature>
<comment type="similarity">
    <text evidence="1">Belongs to the folylpolyglutamate synthase family.</text>
</comment>
<dbReference type="EC" id="6.3.2.17" evidence="2"/>
<feature type="domain" description="Mur ligase central" evidence="12">
    <location>
        <begin position="288"/>
        <end position="444"/>
    </location>
</feature>
<keyword evidence="6" id="KW-0067">ATP-binding</keyword>
<dbReference type="NCBIfam" id="TIGR01499">
    <property type="entry name" value="folC"/>
    <property type="match status" value="1"/>
</dbReference>
<dbReference type="InterPro" id="IPR004101">
    <property type="entry name" value="Mur_ligase_C"/>
</dbReference>
<dbReference type="InterPro" id="IPR036615">
    <property type="entry name" value="Mur_ligase_C_dom_sf"/>
</dbReference>
<feature type="domain" description="Mur ligase C-terminal" evidence="11">
    <location>
        <begin position="472"/>
        <end position="586"/>
    </location>
</feature>
<dbReference type="PANTHER" id="PTHR11136:SF0">
    <property type="entry name" value="DIHYDROFOLATE SYNTHETASE-RELATED"/>
    <property type="match status" value="1"/>
</dbReference>
<sequence>MTGNKDDDRRGDDEIRLILDDLAPADPGAGQVGAGSGEPLELPDDDDDGFDPATAQIVEDTEPRELAASLRGEASGEYSGGPDDGSAESGDADGADDSSPVSDAVMAAEAARDGGADVDMLGRFGAVSMDEGGLSLPVDVDQPVNAPESREITREDLAELAAVEAELDTRWPETKIDPSLERVEKLMDLLGHPERSAPVIHVAGTNGKTSTVRMIESLVRALGRRTGRTTSPHLQLVTERIAVDGVPLHPRDYVRVWREIEPYVEMVDAASEAEGGPRMSKFEVLTAMAFAAFADAPVDVAVVEVGMGGTWDATNVADADVAVVCPVGRDHTDYLGDTLTEIAGEKAGIIKSRWNAEDLLAPPDNVAIIAEQETEAMEVLLTRAVECDAAVARAGSEYGVIAHTLAVGGQNLTLRGLAGEYEDIHLPLHGPHQARNAATALAAVEAFFGAGPGRPLSIDAVREGFATVTSPGRLERVRSAPTVFIDAAHNPHGARALREALTAEFEFRKVVGVVAVLGDKDARGILEELEPYVEELVVTQNASPRALHVDDLAELAEQVFGEERIHRIDTLPSAIELAIALAEETDSGDGIVSGSGVVVTGSVVTAGEARTLFGKDPQ</sequence>
<dbReference type="NCBIfam" id="NF047860">
    <property type="entry name" value="Tet-DihydfolSynFolCMyb"/>
    <property type="match status" value="1"/>
</dbReference>
<feature type="compositionally biased region" description="Basic and acidic residues" evidence="10">
    <location>
        <begin position="1"/>
        <end position="19"/>
    </location>
</feature>
<keyword evidence="4" id="KW-0479">Metal-binding</keyword>